<evidence type="ECO:0000313" key="1">
    <source>
        <dbReference type="EMBL" id="KAK8777012.1"/>
    </source>
</evidence>
<accession>A0AAQ4EQI1</accession>
<dbReference type="EMBL" id="JARKHS020012303">
    <property type="protein sequence ID" value="KAK8777012.1"/>
    <property type="molecule type" value="Genomic_DNA"/>
</dbReference>
<protein>
    <submittedName>
        <fullName evidence="1">Uncharacterized protein</fullName>
    </submittedName>
</protein>
<dbReference type="Proteomes" id="UP001321473">
    <property type="component" value="Unassembled WGS sequence"/>
</dbReference>
<organism evidence="1 2">
    <name type="scientific">Amblyomma americanum</name>
    <name type="common">Lone star tick</name>
    <dbReference type="NCBI Taxonomy" id="6943"/>
    <lineage>
        <taxon>Eukaryota</taxon>
        <taxon>Metazoa</taxon>
        <taxon>Ecdysozoa</taxon>
        <taxon>Arthropoda</taxon>
        <taxon>Chelicerata</taxon>
        <taxon>Arachnida</taxon>
        <taxon>Acari</taxon>
        <taxon>Parasitiformes</taxon>
        <taxon>Ixodida</taxon>
        <taxon>Ixodoidea</taxon>
        <taxon>Ixodidae</taxon>
        <taxon>Amblyomminae</taxon>
        <taxon>Amblyomma</taxon>
    </lineage>
</organism>
<dbReference type="AlphaFoldDB" id="A0AAQ4EQI1"/>
<name>A0AAQ4EQI1_AMBAM</name>
<gene>
    <name evidence="1" type="ORF">V5799_029643</name>
</gene>
<comment type="caution">
    <text evidence="1">The sequence shown here is derived from an EMBL/GenBank/DDBJ whole genome shotgun (WGS) entry which is preliminary data.</text>
</comment>
<evidence type="ECO:0000313" key="2">
    <source>
        <dbReference type="Proteomes" id="UP001321473"/>
    </source>
</evidence>
<reference evidence="1 2" key="1">
    <citation type="journal article" date="2023" name="Arcadia Sci">
        <title>De novo assembly of a long-read Amblyomma americanum tick genome.</title>
        <authorList>
            <person name="Chou S."/>
            <person name="Poskanzer K.E."/>
            <person name="Rollins M."/>
            <person name="Thuy-Boun P.S."/>
        </authorList>
    </citation>
    <scope>NUCLEOTIDE SEQUENCE [LARGE SCALE GENOMIC DNA]</scope>
    <source>
        <strain evidence="1">F_SG_1</strain>
        <tissue evidence="1">Salivary glands</tissue>
    </source>
</reference>
<keyword evidence="2" id="KW-1185">Reference proteome</keyword>
<proteinExistence type="predicted"/>
<sequence>MLGNGSRTAGKYEYQLDKSMSWGTILSKMEQLKATLGVEDIWLSPMTLEDIFSDLAAHDRQSVSEEI</sequence>